<organism evidence="3 4">
    <name type="scientific">Amycolatopsis thailandensis</name>
    <dbReference type="NCBI Taxonomy" id="589330"/>
    <lineage>
        <taxon>Bacteria</taxon>
        <taxon>Bacillati</taxon>
        <taxon>Actinomycetota</taxon>
        <taxon>Actinomycetes</taxon>
        <taxon>Pseudonocardiales</taxon>
        <taxon>Pseudonocardiaceae</taxon>
        <taxon>Amycolatopsis</taxon>
    </lineage>
</organism>
<dbReference type="Gene3D" id="3.40.50.980">
    <property type="match status" value="2"/>
</dbReference>
<name>A0A229SI16_9PSEU</name>
<dbReference type="OrthoDB" id="2472181at2"/>
<protein>
    <submittedName>
        <fullName evidence="3">Amino acid adenylation protein</fullName>
    </submittedName>
</protein>
<dbReference type="InterPro" id="IPR045851">
    <property type="entry name" value="AMP-bd_C_sf"/>
</dbReference>
<evidence type="ECO:0000313" key="3">
    <source>
        <dbReference type="EMBL" id="OXM58528.1"/>
    </source>
</evidence>
<feature type="domain" description="AMP-dependent synthetase/ligase" evidence="1">
    <location>
        <begin position="162"/>
        <end position="506"/>
    </location>
</feature>
<dbReference type="GO" id="GO:0005737">
    <property type="term" value="C:cytoplasm"/>
    <property type="evidence" value="ECO:0007669"/>
    <property type="project" value="TreeGrafter"/>
</dbReference>
<dbReference type="AlphaFoldDB" id="A0A229SI16"/>
<dbReference type="GO" id="GO:0044550">
    <property type="term" value="P:secondary metabolite biosynthetic process"/>
    <property type="evidence" value="ECO:0007669"/>
    <property type="project" value="TreeGrafter"/>
</dbReference>
<dbReference type="InterPro" id="IPR025110">
    <property type="entry name" value="AMP-bd_C"/>
</dbReference>
<dbReference type="InterPro" id="IPR020845">
    <property type="entry name" value="AMP-binding_CS"/>
</dbReference>
<dbReference type="Gene3D" id="2.30.38.10">
    <property type="entry name" value="Luciferase, Domain 3"/>
    <property type="match status" value="1"/>
</dbReference>
<evidence type="ECO:0000313" key="4">
    <source>
        <dbReference type="Proteomes" id="UP000215223"/>
    </source>
</evidence>
<dbReference type="GO" id="GO:0043041">
    <property type="term" value="P:amino acid activation for nonribosomal peptide biosynthetic process"/>
    <property type="evidence" value="ECO:0007669"/>
    <property type="project" value="TreeGrafter"/>
</dbReference>
<keyword evidence="4" id="KW-1185">Reference proteome</keyword>
<dbReference type="Proteomes" id="UP000215223">
    <property type="component" value="Unassembled WGS sequence"/>
</dbReference>
<dbReference type="NCBIfam" id="TIGR01733">
    <property type="entry name" value="AA-adenyl-dom"/>
    <property type="match status" value="1"/>
</dbReference>
<dbReference type="PANTHER" id="PTHR45527">
    <property type="entry name" value="NONRIBOSOMAL PEPTIDE SYNTHETASE"/>
    <property type="match status" value="1"/>
</dbReference>
<comment type="caution">
    <text evidence="3">The sequence shown here is derived from an EMBL/GenBank/DDBJ whole genome shotgun (WGS) entry which is preliminary data.</text>
</comment>
<dbReference type="EMBL" id="NMQT01000010">
    <property type="protein sequence ID" value="OXM58528.1"/>
    <property type="molecule type" value="Genomic_DNA"/>
</dbReference>
<dbReference type="InterPro" id="IPR000873">
    <property type="entry name" value="AMP-dep_synth/lig_dom"/>
</dbReference>
<dbReference type="Gene3D" id="3.30.300.30">
    <property type="match status" value="1"/>
</dbReference>
<dbReference type="GO" id="GO:0031177">
    <property type="term" value="F:phosphopantetheine binding"/>
    <property type="evidence" value="ECO:0007669"/>
    <property type="project" value="TreeGrafter"/>
</dbReference>
<dbReference type="PANTHER" id="PTHR45527:SF1">
    <property type="entry name" value="FATTY ACID SYNTHASE"/>
    <property type="match status" value="1"/>
</dbReference>
<dbReference type="RefSeq" id="WP_093932162.1">
    <property type="nucleotide sequence ID" value="NZ_NMQT01000010.1"/>
</dbReference>
<accession>A0A229SI16</accession>
<sequence length="661" mass="70910">MHDALTAPYDLKTGLAAETSEYNRAKLVLAAFAVTLCRWTAADEAAISVAGRVIRVRVDDRALVGGFLESVHPIGVIEDGPVDLVLSSLHKDLRSGEVRFVTEVPDAAHGFVADVATAVDELLSFDGLLEDVRCIAPERRRILDALAGEDTPDADIETLFLEQVRLRPREVAVRDAGAELTYGQLASAADRYAEVLRRAGVRPGDTVLVATRRSVGEIVALLGIIRAGAAYAGFDDDAPEARLARIIGKLAPAAAVVDAAAAGHPTLSDLARVDSWLPGEEIDADAEPPSPGHDDPQRTAYVAFTSGSTGEPKGVVVPHRAVTRLARTTELRTRPGDHVLRMAPLAFDASTYEIWVTLLNGGTLEAFPGRLPSVRKLEKFFTERKISVAWLTASLFRLVVKSRPQTLAGLRWLLSGGEVVPHDAAARVLGSYPGLVITNGYGPTENTTFTTTHTVRDSTEITGPLPIGKPIAGTKVFVLDRNARLVPPGAIGELYTSGSGLADGYLDDEAETNERFGHFSPDVDERLYRTGDLVRLDPNGDVLFLGRADKQIKLDGHRIETEEIGAILARHPGIRDAVIVVARQPGQSPQLVAAIVVNPGEDTEPRSLRAFLAQQLPSYALPALWVVVDEIPLTRNGKADEKALIEAATDREAAARRANAG</sequence>
<evidence type="ECO:0000259" key="1">
    <source>
        <dbReference type="Pfam" id="PF00501"/>
    </source>
</evidence>
<evidence type="ECO:0000259" key="2">
    <source>
        <dbReference type="Pfam" id="PF13193"/>
    </source>
</evidence>
<reference evidence="3 4" key="1">
    <citation type="submission" date="2017-07" db="EMBL/GenBank/DDBJ databases">
        <title>Amycolatopsis thailandensis Genome sequencing and assembly.</title>
        <authorList>
            <person name="Kaur N."/>
            <person name="Mayilraj S."/>
        </authorList>
    </citation>
    <scope>NUCLEOTIDE SEQUENCE [LARGE SCALE GENOMIC DNA]</scope>
    <source>
        <strain evidence="3 4">JCM 16380</strain>
    </source>
</reference>
<dbReference type="SUPFAM" id="SSF56801">
    <property type="entry name" value="Acetyl-CoA synthetase-like"/>
    <property type="match status" value="1"/>
</dbReference>
<proteinExistence type="predicted"/>
<dbReference type="Pfam" id="PF13193">
    <property type="entry name" value="AMP-binding_C"/>
    <property type="match status" value="1"/>
</dbReference>
<gene>
    <name evidence="3" type="ORF">CFP71_02315</name>
</gene>
<feature type="domain" description="AMP-binding enzyme C-terminal" evidence="2">
    <location>
        <begin position="563"/>
        <end position="638"/>
    </location>
</feature>
<dbReference type="Pfam" id="PF00501">
    <property type="entry name" value="AMP-binding"/>
    <property type="match status" value="1"/>
</dbReference>
<dbReference type="InterPro" id="IPR010071">
    <property type="entry name" value="AA_adenyl_dom"/>
</dbReference>
<dbReference type="PROSITE" id="PS00455">
    <property type="entry name" value="AMP_BINDING"/>
    <property type="match status" value="1"/>
</dbReference>